<reference evidence="2 3" key="1">
    <citation type="submission" date="2023-08" db="EMBL/GenBank/DDBJ databases">
        <title>A Necator americanus chromosomal reference genome.</title>
        <authorList>
            <person name="Ilik V."/>
            <person name="Petrzelkova K.J."/>
            <person name="Pardy F."/>
            <person name="Fuh T."/>
            <person name="Niatou-Singa F.S."/>
            <person name="Gouil Q."/>
            <person name="Baker L."/>
            <person name="Ritchie M.E."/>
            <person name="Jex A.R."/>
            <person name="Gazzola D."/>
            <person name="Li H."/>
            <person name="Toshio Fujiwara R."/>
            <person name="Zhan B."/>
            <person name="Aroian R.V."/>
            <person name="Pafco B."/>
            <person name="Schwarz E.M."/>
        </authorList>
    </citation>
    <scope>NUCLEOTIDE SEQUENCE [LARGE SCALE GENOMIC DNA]</scope>
    <source>
        <strain evidence="2 3">Aroian</strain>
        <tissue evidence="2">Whole animal</tissue>
    </source>
</reference>
<comment type="caution">
    <text evidence="2">The sequence shown here is derived from an EMBL/GenBank/DDBJ whole genome shotgun (WGS) entry which is preliminary data.</text>
</comment>
<evidence type="ECO:0000313" key="3">
    <source>
        <dbReference type="Proteomes" id="UP001303046"/>
    </source>
</evidence>
<keyword evidence="3" id="KW-1185">Reference proteome</keyword>
<sequence length="128" mass="14302">MPRAFVSMSDTSPALDHNVLSRTVSPVRAGGRRTGCGALHSRLCPRKRKRGGPPFNHSNTHVAPESADFPDEYRRTKAAISRYRQGQFIFGHVRSLRRVLFWGRVVGKASSLNAIVPAADLPRYFENE</sequence>
<gene>
    <name evidence="2" type="primary">Necator_chrX.g25163</name>
    <name evidence="2" type="ORF">RB195_024997</name>
</gene>
<name>A0ABR1EQI4_NECAM</name>
<evidence type="ECO:0000256" key="1">
    <source>
        <dbReference type="SAM" id="MobiDB-lite"/>
    </source>
</evidence>
<proteinExistence type="predicted"/>
<accession>A0ABR1EQI4</accession>
<organism evidence="2 3">
    <name type="scientific">Necator americanus</name>
    <name type="common">Human hookworm</name>
    <dbReference type="NCBI Taxonomy" id="51031"/>
    <lineage>
        <taxon>Eukaryota</taxon>
        <taxon>Metazoa</taxon>
        <taxon>Ecdysozoa</taxon>
        <taxon>Nematoda</taxon>
        <taxon>Chromadorea</taxon>
        <taxon>Rhabditida</taxon>
        <taxon>Rhabditina</taxon>
        <taxon>Rhabditomorpha</taxon>
        <taxon>Strongyloidea</taxon>
        <taxon>Ancylostomatidae</taxon>
        <taxon>Bunostominae</taxon>
        <taxon>Necator</taxon>
    </lineage>
</organism>
<protein>
    <submittedName>
        <fullName evidence="2">Uncharacterized protein</fullName>
    </submittedName>
</protein>
<evidence type="ECO:0000313" key="2">
    <source>
        <dbReference type="EMBL" id="KAK6764889.1"/>
    </source>
</evidence>
<dbReference type="Proteomes" id="UP001303046">
    <property type="component" value="Unassembled WGS sequence"/>
</dbReference>
<feature type="region of interest" description="Disordered" evidence="1">
    <location>
        <begin position="44"/>
        <end position="66"/>
    </location>
</feature>
<dbReference type="EMBL" id="JAVFWL010000006">
    <property type="protein sequence ID" value="KAK6764889.1"/>
    <property type="molecule type" value="Genomic_DNA"/>
</dbReference>